<feature type="compositionally biased region" description="Basic and acidic residues" evidence="1">
    <location>
        <begin position="1"/>
        <end position="27"/>
    </location>
</feature>
<accession>A0A8S2F706</accession>
<name>A0A8S2F706_9BILA</name>
<proteinExistence type="predicted"/>
<dbReference type="EMBL" id="CAJNOK010023758">
    <property type="protein sequence ID" value="CAF1367234.1"/>
    <property type="molecule type" value="Genomic_DNA"/>
</dbReference>
<dbReference type="EMBL" id="CAJOBA010045416">
    <property type="protein sequence ID" value="CAF4176576.1"/>
    <property type="molecule type" value="Genomic_DNA"/>
</dbReference>
<organism evidence="2 4">
    <name type="scientific">Didymodactylos carnosus</name>
    <dbReference type="NCBI Taxonomy" id="1234261"/>
    <lineage>
        <taxon>Eukaryota</taxon>
        <taxon>Metazoa</taxon>
        <taxon>Spiralia</taxon>
        <taxon>Gnathifera</taxon>
        <taxon>Rotifera</taxon>
        <taxon>Eurotatoria</taxon>
        <taxon>Bdelloidea</taxon>
        <taxon>Philodinida</taxon>
        <taxon>Philodinidae</taxon>
        <taxon>Didymodactylos</taxon>
    </lineage>
</organism>
<sequence length="242" mass="28144">MPKSAAERAKNYRERVKKDPLKYEASKAKARAHKKMVRKSLTVTQLAKLQVKEKTRQKKCRLNKKKRLRPLPTFKSRQSFGKSLKKLTSVLSKCDLKKKAVVRHLAQKYGLLPKDTHQRTSLKLSDKLKKDIHQFYIRDDISIQLPDKCDTVILKDELGVKTTGQKRVLITNLGEIYEQFKEEKKVDVSRSSFADLRPGFVVPKVVLAHRICVCLYHENVNLLIEKILLIRLIWQNSKQNCN</sequence>
<evidence type="ECO:0000313" key="2">
    <source>
        <dbReference type="EMBL" id="CAF1367234.1"/>
    </source>
</evidence>
<gene>
    <name evidence="2" type="ORF">OVA965_LOCUS31503</name>
    <name evidence="3" type="ORF">TMI583_LOCUS32334</name>
</gene>
<feature type="region of interest" description="Disordered" evidence="1">
    <location>
        <begin position="1"/>
        <end position="37"/>
    </location>
</feature>
<reference evidence="2" key="1">
    <citation type="submission" date="2021-02" db="EMBL/GenBank/DDBJ databases">
        <authorList>
            <person name="Nowell W R."/>
        </authorList>
    </citation>
    <scope>NUCLEOTIDE SEQUENCE</scope>
</reference>
<feature type="compositionally biased region" description="Basic residues" evidence="1">
    <location>
        <begin position="28"/>
        <end position="37"/>
    </location>
</feature>
<evidence type="ECO:0000313" key="4">
    <source>
        <dbReference type="Proteomes" id="UP000677228"/>
    </source>
</evidence>
<dbReference type="AlphaFoldDB" id="A0A8S2F706"/>
<protein>
    <submittedName>
        <fullName evidence="2">Uncharacterized protein</fullName>
    </submittedName>
</protein>
<evidence type="ECO:0000313" key="3">
    <source>
        <dbReference type="EMBL" id="CAF4176576.1"/>
    </source>
</evidence>
<evidence type="ECO:0000256" key="1">
    <source>
        <dbReference type="SAM" id="MobiDB-lite"/>
    </source>
</evidence>
<comment type="caution">
    <text evidence="2">The sequence shown here is derived from an EMBL/GenBank/DDBJ whole genome shotgun (WGS) entry which is preliminary data.</text>
</comment>
<dbReference type="Proteomes" id="UP000682733">
    <property type="component" value="Unassembled WGS sequence"/>
</dbReference>
<dbReference type="Proteomes" id="UP000677228">
    <property type="component" value="Unassembled WGS sequence"/>
</dbReference>